<evidence type="ECO:0000313" key="2">
    <source>
        <dbReference type="EMBL" id="QVL32685.1"/>
    </source>
</evidence>
<gene>
    <name evidence="2" type="ORF">KIH39_01840</name>
</gene>
<feature type="signal peptide" evidence="1">
    <location>
        <begin position="1"/>
        <end position="32"/>
    </location>
</feature>
<protein>
    <recommendedName>
        <fullName evidence="4">SPOR domain-containing protein</fullName>
    </recommendedName>
</protein>
<evidence type="ECO:0000313" key="3">
    <source>
        <dbReference type="Proteomes" id="UP000676194"/>
    </source>
</evidence>
<feature type="chain" id="PRO_5034702536" description="SPOR domain-containing protein" evidence="1">
    <location>
        <begin position="33"/>
        <end position="130"/>
    </location>
</feature>
<name>A0A8E6B5U0_9BACT</name>
<reference evidence="2" key="1">
    <citation type="submission" date="2021-05" db="EMBL/GenBank/DDBJ databases">
        <title>Complete genome sequence of the cellulolytic planctomycete Telmatocola sphagniphila SP2T and characterization of the first cellulase from planctomycetes.</title>
        <authorList>
            <person name="Rakitin A.L."/>
            <person name="Beletsky A.V."/>
            <person name="Naumoff D.G."/>
            <person name="Kulichevskaya I.S."/>
            <person name="Mardanov A.V."/>
            <person name="Ravin N.V."/>
            <person name="Dedysh S.N."/>
        </authorList>
    </citation>
    <scope>NUCLEOTIDE SEQUENCE</scope>
    <source>
        <strain evidence="2">SP2T</strain>
    </source>
</reference>
<dbReference type="EMBL" id="CP074694">
    <property type="protein sequence ID" value="QVL32685.1"/>
    <property type="molecule type" value="Genomic_DNA"/>
</dbReference>
<keyword evidence="1" id="KW-0732">Signal</keyword>
<dbReference type="KEGG" id="tsph:KIH39_01840"/>
<sequence>MKLLVVRKSLALGILMAGLLVASLGAPSPAYAQKKAPPKPHVVQKFRIQIRHPRPVLHHVPSSEAAHRLAHHLNRQGWITHIKRDHKGHVVVAKMPRWRNQSIAHNRGAAAGVAHLLRSQGFEVRIIPFH</sequence>
<evidence type="ECO:0000256" key="1">
    <source>
        <dbReference type="SAM" id="SignalP"/>
    </source>
</evidence>
<accession>A0A8E6B5U0</accession>
<dbReference type="RefSeq" id="WP_213497576.1">
    <property type="nucleotide sequence ID" value="NZ_CP074694.1"/>
</dbReference>
<dbReference type="AlphaFoldDB" id="A0A8E6B5U0"/>
<organism evidence="2 3">
    <name type="scientific">Telmatocola sphagniphila</name>
    <dbReference type="NCBI Taxonomy" id="1123043"/>
    <lineage>
        <taxon>Bacteria</taxon>
        <taxon>Pseudomonadati</taxon>
        <taxon>Planctomycetota</taxon>
        <taxon>Planctomycetia</taxon>
        <taxon>Gemmatales</taxon>
        <taxon>Gemmataceae</taxon>
    </lineage>
</organism>
<evidence type="ECO:0008006" key="4">
    <source>
        <dbReference type="Google" id="ProtNLM"/>
    </source>
</evidence>
<proteinExistence type="predicted"/>
<dbReference type="Proteomes" id="UP000676194">
    <property type="component" value="Chromosome"/>
</dbReference>
<keyword evidence="3" id="KW-1185">Reference proteome</keyword>